<evidence type="ECO:0000313" key="1">
    <source>
        <dbReference type="EMBL" id="CAF1431863.1"/>
    </source>
</evidence>
<dbReference type="Proteomes" id="UP000663891">
    <property type="component" value="Unassembled WGS sequence"/>
</dbReference>
<protein>
    <submittedName>
        <fullName evidence="2">Uncharacterized protein</fullName>
    </submittedName>
</protein>
<evidence type="ECO:0000313" key="2">
    <source>
        <dbReference type="EMBL" id="CAF3921804.1"/>
    </source>
</evidence>
<proteinExistence type="predicted"/>
<gene>
    <name evidence="2" type="ORF">OKA104_LOCUS25313</name>
    <name evidence="1" type="ORF">VCS650_LOCUS38352</name>
</gene>
<accession>A0A819J4J9</accession>
<dbReference type="EMBL" id="CAJOAY010002111">
    <property type="protein sequence ID" value="CAF3921804.1"/>
    <property type="molecule type" value="Genomic_DNA"/>
</dbReference>
<dbReference type="OrthoDB" id="10010143at2759"/>
<dbReference type="AlphaFoldDB" id="A0A819J4J9"/>
<evidence type="ECO:0000313" key="3">
    <source>
        <dbReference type="Proteomes" id="UP000663881"/>
    </source>
</evidence>
<organism evidence="2 3">
    <name type="scientific">Adineta steineri</name>
    <dbReference type="NCBI Taxonomy" id="433720"/>
    <lineage>
        <taxon>Eukaryota</taxon>
        <taxon>Metazoa</taxon>
        <taxon>Spiralia</taxon>
        <taxon>Gnathifera</taxon>
        <taxon>Rotifera</taxon>
        <taxon>Eurotatoria</taxon>
        <taxon>Bdelloidea</taxon>
        <taxon>Adinetida</taxon>
        <taxon>Adinetidae</taxon>
        <taxon>Adineta</taxon>
    </lineage>
</organism>
<name>A0A819J4J9_9BILA</name>
<dbReference type="EMBL" id="CAJNON010001132">
    <property type="protein sequence ID" value="CAF1431863.1"/>
    <property type="molecule type" value="Genomic_DNA"/>
</dbReference>
<reference evidence="2" key="1">
    <citation type="submission" date="2021-02" db="EMBL/GenBank/DDBJ databases">
        <authorList>
            <person name="Nowell W R."/>
        </authorList>
    </citation>
    <scope>NUCLEOTIDE SEQUENCE</scope>
</reference>
<comment type="caution">
    <text evidence="2">The sequence shown here is derived from an EMBL/GenBank/DDBJ whole genome shotgun (WGS) entry which is preliminary data.</text>
</comment>
<sequence length="420" mass="48399">MMTNNEPITMVVHWKEQRRLMTINRDDDMSTIEKAIVDIYQLQKVYNLSEYQIQYYDIIHQTFIDLYPGTFLLFQQLLLKLSSEAPPPRKTKAWILKIVPKTVETMCHTFQDDTYNYQQANDPTEFLPTEKPSSTMHNSTIPLFFSCGSRTDNPNNLSRVTSQIDDDNEEFKLDTIDSKIKVTTKHPYGLGFDGDLAQQQRVQFESDMLRKSSSKTTIAGVLLRAAQKLHTASNEDISYPTVHFKISTDKIHLGWSLYVYVLTEADSNGIHYIHASKGIFDNCTKAIEKFGMIPNTEIVNPYTISLAQNDLRDEKYEIHVKVCNITNLSNRKHTQLREFPPLNNTMIYDDKTLLSNKTTHDMKFSSDKYHLGCILVCQGKAYDRCISSLTIAGRKRNCTETIRGEEDDDDESSLNKIQRK</sequence>
<dbReference type="Proteomes" id="UP000663881">
    <property type="component" value="Unassembled WGS sequence"/>
</dbReference>